<feature type="compositionally biased region" description="Low complexity" evidence="1">
    <location>
        <begin position="188"/>
        <end position="202"/>
    </location>
</feature>
<evidence type="ECO:0000313" key="2">
    <source>
        <dbReference type="EMBL" id="KAG7561952.1"/>
    </source>
</evidence>
<accession>A0A8K0JMZ1</accession>
<evidence type="ECO:0000256" key="1">
    <source>
        <dbReference type="SAM" id="MobiDB-lite"/>
    </source>
</evidence>
<keyword evidence="3" id="KW-1185">Reference proteome</keyword>
<evidence type="ECO:0000313" key="3">
    <source>
        <dbReference type="Proteomes" id="UP000812966"/>
    </source>
</evidence>
<dbReference type="CDD" id="cd00303">
    <property type="entry name" value="retropepsin_like"/>
    <property type="match status" value="1"/>
</dbReference>
<comment type="caution">
    <text evidence="2">The sequence shown here is derived from an EMBL/GenBank/DDBJ whole genome shotgun (WGS) entry which is preliminary data.</text>
</comment>
<proteinExistence type="predicted"/>
<feature type="region of interest" description="Disordered" evidence="1">
    <location>
        <begin position="83"/>
        <end position="271"/>
    </location>
</feature>
<dbReference type="Gene3D" id="2.40.70.10">
    <property type="entry name" value="Acid Proteases"/>
    <property type="match status" value="1"/>
</dbReference>
<feature type="compositionally biased region" description="Polar residues" evidence="1">
    <location>
        <begin position="141"/>
        <end position="150"/>
    </location>
</feature>
<organism evidence="2 3">
    <name type="scientific">Filobasidium floriforme</name>
    <dbReference type="NCBI Taxonomy" id="5210"/>
    <lineage>
        <taxon>Eukaryota</taxon>
        <taxon>Fungi</taxon>
        <taxon>Dikarya</taxon>
        <taxon>Basidiomycota</taxon>
        <taxon>Agaricomycotina</taxon>
        <taxon>Tremellomycetes</taxon>
        <taxon>Filobasidiales</taxon>
        <taxon>Filobasidiaceae</taxon>
        <taxon>Filobasidium</taxon>
    </lineage>
</organism>
<dbReference type="Proteomes" id="UP000812966">
    <property type="component" value="Unassembled WGS sequence"/>
</dbReference>
<feature type="compositionally biased region" description="Low complexity" evidence="1">
    <location>
        <begin position="95"/>
        <end position="105"/>
    </location>
</feature>
<name>A0A8K0JMZ1_9TREE</name>
<dbReference type="OrthoDB" id="6600758at2759"/>
<reference evidence="2" key="1">
    <citation type="submission" date="2020-04" db="EMBL/GenBank/DDBJ databases">
        <title>Analysis of mating type loci in Filobasidium floriforme.</title>
        <authorList>
            <person name="Nowrousian M."/>
        </authorList>
    </citation>
    <scope>NUCLEOTIDE SEQUENCE</scope>
    <source>
        <strain evidence="2">CBS 6242</strain>
    </source>
</reference>
<sequence length="428" mass="46694">MPLILNIHTPAHSYALPYRKNESSSALIDRIVRKSGLDEKASQGVKEGRDGGLLQYEFEGGRWTLQDDDDLEIMLSRYPADETPSITLHLTPPKSTSNTSTNNNSAQTQGGSNSTFPNNYNSKSLYSTPPREKKEKVNGILNKSSGSVLGSQKKKQSSEAVTGGGHIRTITPEKPVHENHNHFSVHKTTSTTTNTPNKAHTNGNTHSNQDGLTHLPNIPKAPSFNPNPPSDLVLPPAPKSTGARSTRSTATALTTRPKSVHPNTGAIRGYEDDDDVVEGETLGDRHKRKWKAFHEGRGVRTVVGSIGGVKDVRMLIKLGYRHVYVSRPFATRSGLIPKNSAMGTYGYAGLVNLGQLPITVGSKTQKHTVMISEEANFDVVLGRSWMEKMAIKTDPLDQTHISYYDSNEVIPCDIVVLKDSNGQVITVT</sequence>
<dbReference type="AlphaFoldDB" id="A0A8K0JMZ1"/>
<feature type="compositionally biased region" description="Polar residues" evidence="1">
    <location>
        <begin position="106"/>
        <end position="127"/>
    </location>
</feature>
<protein>
    <submittedName>
        <fullName evidence="2">Uncharacterized protein</fullName>
    </submittedName>
</protein>
<feature type="compositionally biased region" description="Low complexity" evidence="1">
    <location>
        <begin position="240"/>
        <end position="256"/>
    </location>
</feature>
<gene>
    <name evidence="2" type="ORF">FFLO_02592</name>
</gene>
<dbReference type="EMBL" id="JABELV010000042">
    <property type="protein sequence ID" value="KAG7561952.1"/>
    <property type="molecule type" value="Genomic_DNA"/>
</dbReference>
<dbReference type="InterPro" id="IPR021109">
    <property type="entry name" value="Peptidase_aspartic_dom_sf"/>
</dbReference>